<gene>
    <name evidence="2" type="ORF">J8273_5225</name>
</gene>
<evidence type="ECO:0000256" key="1">
    <source>
        <dbReference type="SAM" id="Phobius"/>
    </source>
</evidence>
<keyword evidence="1" id="KW-1133">Transmembrane helix</keyword>
<keyword evidence="1" id="KW-0812">Transmembrane</keyword>
<name>A0A8J6ATT3_9EUKA</name>
<accession>A0A8J6ATT3</accession>
<dbReference type="Proteomes" id="UP000717585">
    <property type="component" value="Unassembled WGS sequence"/>
</dbReference>
<keyword evidence="3" id="KW-1185">Reference proteome</keyword>
<proteinExistence type="predicted"/>
<keyword evidence="1" id="KW-0472">Membrane</keyword>
<comment type="caution">
    <text evidence="2">The sequence shown here is derived from an EMBL/GenBank/DDBJ whole genome shotgun (WGS) entry which is preliminary data.</text>
</comment>
<dbReference type="EMBL" id="JAHDYR010000038">
    <property type="protein sequence ID" value="KAG9392240.1"/>
    <property type="molecule type" value="Genomic_DNA"/>
</dbReference>
<evidence type="ECO:0000313" key="3">
    <source>
        <dbReference type="Proteomes" id="UP000717585"/>
    </source>
</evidence>
<reference evidence="2" key="1">
    <citation type="submission" date="2021-05" db="EMBL/GenBank/DDBJ databases">
        <title>A free-living protist that lacks canonical eukaryotic 1 DNA replication and segregation systems.</title>
        <authorList>
            <person name="Salas-Leiva D.E."/>
            <person name="Tromer E.C."/>
            <person name="Curtis B.A."/>
            <person name="Jerlstrom-Hultqvist J."/>
            <person name="Kolisko M."/>
            <person name="Yi Z."/>
            <person name="Salas-Leiva J.S."/>
            <person name="Gallot-Lavallee L."/>
            <person name="Kops G.J.P.L."/>
            <person name="Archibald J.M."/>
            <person name="Simpson A.G.B."/>
            <person name="Roger A.J."/>
        </authorList>
    </citation>
    <scope>NUCLEOTIDE SEQUENCE</scope>
    <source>
        <strain evidence="2">BICM</strain>
    </source>
</reference>
<sequence length="237" mass="26206">MLAKLEDVLTVHPYVISELVLDRVAQFPRLGRCPRFPLWMRRWAQLLLIMVTVAFCVDLRNDETATVTVPEFLSTICSFGSETAIEHAIEPSSVGINTGSSSVDVLTDDDESLLDKLLAFFLDEVLTRVIKYTVWAFFLAALICTVFMFAVLGLFVIIIIFERIGACAFSTSARQPSEAPSVPVPVPAVKSLEPAAAVHRRVKDASRHNPKPVQTGVPPVEQARPDLEANPFVIAWQ</sequence>
<organism evidence="2 3">
    <name type="scientific">Carpediemonas membranifera</name>
    <dbReference type="NCBI Taxonomy" id="201153"/>
    <lineage>
        <taxon>Eukaryota</taxon>
        <taxon>Metamonada</taxon>
        <taxon>Carpediemonas-like organisms</taxon>
        <taxon>Carpediemonas</taxon>
    </lineage>
</organism>
<dbReference type="AlphaFoldDB" id="A0A8J6ATT3"/>
<feature type="transmembrane region" description="Helical" evidence="1">
    <location>
        <begin position="134"/>
        <end position="161"/>
    </location>
</feature>
<protein>
    <submittedName>
        <fullName evidence="2">Uncharacterized protein</fullName>
    </submittedName>
</protein>
<evidence type="ECO:0000313" key="2">
    <source>
        <dbReference type="EMBL" id="KAG9392240.1"/>
    </source>
</evidence>